<organism evidence="1 2">
    <name type="scientific">Methanobacterium spitsbergense</name>
    <dbReference type="NCBI Taxonomy" id="2874285"/>
    <lineage>
        <taxon>Archaea</taxon>
        <taxon>Methanobacteriati</taxon>
        <taxon>Methanobacteriota</taxon>
        <taxon>Methanomada group</taxon>
        <taxon>Methanobacteria</taxon>
        <taxon>Methanobacteriales</taxon>
        <taxon>Methanobacteriaceae</taxon>
        <taxon>Methanobacterium</taxon>
    </lineage>
</organism>
<dbReference type="AlphaFoldDB" id="A0A8T5UYH6"/>
<gene>
    <name evidence="1" type="ORF">K8N75_00190</name>
</gene>
<evidence type="ECO:0000313" key="1">
    <source>
        <dbReference type="EMBL" id="MBZ2164475.1"/>
    </source>
</evidence>
<comment type="caution">
    <text evidence="1">The sequence shown here is derived from an EMBL/GenBank/DDBJ whole genome shotgun (WGS) entry which is preliminary data.</text>
</comment>
<dbReference type="RefSeq" id="WP_223790157.1">
    <property type="nucleotide sequence ID" value="NZ_JAIOUQ010000001.1"/>
</dbReference>
<keyword evidence="2" id="KW-1185">Reference proteome</keyword>
<dbReference type="Proteomes" id="UP000825933">
    <property type="component" value="Unassembled WGS sequence"/>
</dbReference>
<name>A0A8T5UYH6_9EURY</name>
<accession>A0A8T5UYH6</accession>
<protein>
    <submittedName>
        <fullName evidence="1">Uncharacterized protein</fullName>
    </submittedName>
</protein>
<evidence type="ECO:0000313" key="2">
    <source>
        <dbReference type="Proteomes" id="UP000825933"/>
    </source>
</evidence>
<proteinExistence type="predicted"/>
<dbReference type="EMBL" id="JAIOUQ010000001">
    <property type="protein sequence ID" value="MBZ2164475.1"/>
    <property type="molecule type" value="Genomic_DNA"/>
</dbReference>
<reference evidence="2" key="1">
    <citation type="journal article" date="2022" name="Microbiol. Resour. Announc.">
        <title>Draft Genome Sequence of a Methanogenic Archaeon from West Spitsbergen Permafrost.</title>
        <authorList>
            <person name="Trubitsyn V."/>
            <person name="Rivkina E."/>
            <person name="Shcherbakova V."/>
        </authorList>
    </citation>
    <scope>NUCLEOTIDE SEQUENCE [LARGE SCALE GENOMIC DNA]</scope>
    <source>
        <strain evidence="2">VT</strain>
    </source>
</reference>
<sequence length="128" mass="14621">MKIRGDFVTNSSSVSYILTMKEDLFDRTVNMFDGYNSERGSFLKYIKSKIKNEGNKISIDGEELFFMKLTFGNDDINHPEGYSEKNFWLDTDFSNIKDDELDELLKLAIADGQDLLGIGATLIDSSYF</sequence>